<name>A0A7M2X294_9BACT</name>
<gene>
    <name evidence="2" type="ORF">IPV69_10365</name>
</gene>
<evidence type="ECO:0000313" key="3">
    <source>
        <dbReference type="Proteomes" id="UP000593765"/>
    </source>
</evidence>
<reference evidence="2 3" key="1">
    <citation type="submission" date="2020-10" db="EMBL/GenBank/DDBJ databases">
        <title>Wide distribution of Phycisphaera-like planctomycetes from WD2101 soil group in peatlands and genome analysis of the first cultivated representative.</title>
        <authorList>
            <person name="Dedysh S.N."/>
            <person name="Beletsky A.V."/>
            <person name="Ivanova A."/>
            <person name="Kulichevskaya I.S."/>
            <person name="Suzina N.E."/>
            <person name="Philippov D.A."/>
            <person name="Rakitin A.L."/>
            <person name="Mardanov A.V."/>
            <person name="Ravin N.V."/>
        </authorList>
    </citation>
    <scope>NUCLEOTIDE SEQUENCE [LARGE SCALE GENOMIC DNA]</scope>
    <source>
        <strain evidence="2 3">M1803</strain>
    </source>
</reference>
<dbReference type="Proteomes" id="UP000593765">
    <property type="component" value="Chromosome"/>
</dbReference>
<keyword evidence="1" id="KW-0472">Membrane</keyword>
<dbReference type="AlphaFoldDB" id="A0A7M2X294"/>
<feature type="transmembrane region" description="Helical" evidence="1">
    <location>
        <begin position="26"/>
        <end position="48"/>
    </location>
</feature>
<accession>A0A7M2X294</accession>
<evidence type="ECO:0000256" key="1">
    <source>
        <dbReference type="SAM" id="Phobius"/>
    </source>
</evidence>
<evidence type="ECO:0000313" key="2">
    <source>
        <dbReference type="EMBL" id="QOV91729.1"/>
    </source>
</evidence>
<proteinExistence type="predicted"/>
<sequence>MPKKTTNRSKALMAGVRRSVALGRRLPLLPAATAVSALVLVLGVIGIVKPTLVRAPRSVTSAVRTQDVAGVSVPTQSVTTTRFARIGMQWVLQRERQELVVRGNGLPESNVVAPLAFAEPGTFVTDADARRFRVPGLYYAYQGRSDGASVVLESRTELNLSVWWIVGVFGVLPAIWLARTGIRIRNARSIGKP</sequence>
<dbReference type="EMBL" id="CP063458">
    <property type="protein sequence ID" value="QOV91729.1"/>
    <property type="molecule type" value="Genomic_DNA"/>
</dbReference>
<keyword evidence="1" id="KW-1133">Transmembrane helix</keyword>
<organism evidence="2 3">
    <name type="scientific">Humisphaera borealis</name>
    <dbReference type="NCBI Taxonomy" id="2807512"/>
    <lineage>
        <taxon>Bacteria</taxon>
        <taxon>Pseudomonadati</taxon>
        <taxon>Planctomycetota</taxon>
        <taxon>Phycisphaerae</taxon>
        <taxon>Tepidisphaerales</taxon>
        <taxon>Tepidisphaeraceae</taxon>
        <taxon>Humisphaera</taxon>
    </lineage>
</organism>
<dbReference type="RefSeq" id="WP_206295041.1">
    <property type="nucleotide sequence ID" value="NZ_CP063458.1"/>
</dbReference>
<protein>
    <submittedName>
        <fullName evidence="2">Uncharacterized protein</fullName>
    </submittedName>
</protein>
<feature type="transmembrane region" description="Helical" evidence="1">
    <location>
        <begin position="161"/>
        <end position="178"/>
    </location>
</feature>
<keyword evidence="1" id="KW-0812">Transmembrane</keyword>
<keyword evidence="3" id="KW-1185">Reference proteome</keyword>
<dbReference type="KEGG" id="hbs:IPV69_10365"/>